<dbReference type="SUPFAM" id="SSF54001">
    <property type="entry name" value="Cysteine proteinases"/>
    <property type="match status" value="1"/>
</dbReference>
<keyword evidence="3" id="KW-1185">Reference proteome</keyword>
<dbReference type="RefSeq" id="WP_212321843.1">
    <property type="nucleotide sequence ID" value="NZ_AP024463.1"/>
</dbReference>
<feature type="domain" description="Peptidase C51" evidence="1">
    <location>
        <begin position="373"/>
        <end position="506"/>
    </location>
</feature>
<protein>
    <submittedName>
        <fullName evidence="2">CHAP domain-containing protein</fullName>
    </submittedName>
</protein>
<dbReference type="Proteomes" id="UP000678513">
    <property type="component" value="Chromosome"/>
</dbReference>
<dbReference type="Gene3D" id="3.90.1720.10">
    <property type="entry name" value="endopeptidase domain like (from Nostoc punctiforme)"/>
    <property type="match status" value="1"/>
</dbReference>
<dbReference type="InterPro" id="IPR038765">
    <property type="entry name" value="Papain-like_cys_pep_sf"/>
</dbReference>
<accession>A0ABX7Y3R8</accession>
<sequence length="510" mass="54421">MHAAKVVAKRFLPGVPPAPKLTKHQPGLIGRLTRKLIRGGTKKFVAAGRTGIRSGVRTAGSSLRAGGYLDADRAAFRAAQTAWQKPTRFGLKQAGRPVKWAARHTARAAMRATARVTMLGAKAVVAAMGAAGALLPVLIGIIGIVAALCAILPSFITGAGAENHRRQAAQTRCVGGSTPGHAVTAAEVAEFLPNPNGKDISLLLTAEQRATATAIVEEGQKAGIPPRGWAIALMTAMQESTMGANPSTKKPNADVDVGVFQQRAKVGWYADGATVEENTNILNDVHYAARTFYLGHDVAVRHGDGAGSVGYHIPGLTDIEGWQSMDLGQAAQKVQVSAFPDYYSKHEATVASLLPTIQTQGCTAITTGSSPAAGVDDYAPVRRDREGLDDWAFYWGECVSYAAFAVRTYSPHKDFVNNWRGAHFGNAKEWDEAARKLGIRVDQIPTVGAVAQHSRNGYGHVAYITAVHEDGTFDVNEYNHGPRHKFGTRSHVSIPKDFDVVIHFEEPLAS</sequence>
<gene>
    <name evidence="2" type="ORF">J5A65_10740</name>
</gene>
<dbReference type="EMBL" id="CP072384">
    <property type="protein sequence ID" value="QUC07408.1"/>
    <property type="molecule type" value="Genomic_DNA"/>
</dbReference>
<reference evidence="2 3" key="1">
    <citation type="submission" date="2021-03" db="EMBL/GenBank/DDBJ databases">
        <title>Human Oral Microbial Genomes.</title>
        <authorList>
            <person name="Johnston C.D."/>
            <person name="Chen T."/>
            <person name="Dewhirst F.E."/>
        </authorList>
    </citation>
    <scope>NUCLEOTIDE SEQUENCE [LARGE SCALE GENOMIC DNA]</scope>
    <source>
        <strain evidence="2 3">DSMZ 100122</strain>
    </source>
</reference>
<dbReference type="InterPro" id="IPR007921">
    <property type="entry name" value="CHAP_dom"/>
</dbReference>
<evidence type="ECO:0000313" key="2">
    <source>
        <dbReference type="EMBL" id="QUC07408.1"/>
    </source>
</evidence>
<evidence type="ECO:0000259" key="1">
    <source>
        <dbReference type="PROSITE" id="PS50911"/>
    </source>
</evidence>
<organism evidence="2 3">
    <name type="scientific">Arachnia rubra</name>
    <dbReference type="NCBI Taxonomy" id="1547448"/>
    <lineage>
        <taxon>Bacteria</taxon>
        <taxon>Bacillati</taxon>
        <taxon>Actinomycetota</taxon>
        <taxon>Actinomycetes</taxon>
        <taxon>Propionibacteriales</taxon>
        <taxon>Propionibacteriaceae</taxon>
        <taxon>Arachnia</taxon>
    </lineage>
</organism>
<dbReference type="Pfam" id="PF05257">
    <property type="entry name" value="CHAP"/>
    <property type="match status" value="1"/>
</dbReference>
<name>A0ABX7Y3R8_9ACTN</name>
<proteinExistence type="predicted"/>
<dbReference type="PROSITE" id="PS50911">
    <property type="entry name" value="CHAP"/>
    <property type="match status" value="1"/>
</dbReference>
<evidence type="ECO:0000313" key="3">
    <source>
        <dbReference type="Proteomes" id="UP000678513"/>
    </source>
</evidence>